<protein>
    <submittedName>
        <fullName evidence="2">Uncharacterized protein</fullName>
    </submittedName>
</protein>
<dbReference type="EMBL" id="AP019525">
    <property type="protein sequence ID" value="BBI90737.1"/>
    <property type="molecule type" value="Genomic_DNA"/>
</dbReference>
<evidence type="ECO:0000313" key="2">
    <source>
        <dbReference type="EMBL" id="BBI90737.1"/>
    </source>
</evidence>
<dbReference type="Proteomes" id="UP000424080">
    <property type="component" value="Segment"/>
</dbReference>
<evidence type="ECO:0000256" key="1">
    <source>
        <dbReference type="SAM" id="Coils"/>
    </source>
</evidence>
<feature type="coiled-coil region" evidence="1">
    <location>
        <begin position="37"/>
        <end position="71"/>
    </location>
</feature>
<accession>A0A5S9BZ98</accession>
<sequence length="232" mass="25710">MTENTEPREAINQNGEMILVSPADINCKKLYDVTDTKKQLLEDVSDSESKIKALESKIGKAEQGLVALKESLSTEMKTMADKKQEILDLKPVEDKLSLELVDVVFAKDKILPLVKKSYEVSKKLNGRVASITYKKLKELEELLVSEPTKEQLLEKSTEISELVGKIRLVGTIAQAESGKELVSVIKDIHGTFLRDNYKPVLWKSKVDLDVVPVPPNGDGSNSEVVDTLVTST</sequence>
<evidence type="ECO:0000313" key="3">
    <source>
        <dbReference type="Proteomes" id="UP000424080"/>
    </source>
</evidence>
<proteinExistence type="predicted"/>
<name>A0A5S9BZ98_9CAUD</name>
<reference evidence="2 3" key="1">
    <citation type="journal article" date="2019" name="Arch. Virol.">
        <title>A novel jumbo Tenacibaculum maritimum lytic phage with head-fiber-like appendages.</title>
        <authorList>
            <person name="Kawato Y."/>
            <person name="Istiqomah I."/>
            <person name="Gaafar A.Y."/>
            <person name="Hanaoka M."/>
            <person name="Ishimaru K."/>
            <person name="Yasuike M."/>
            <person name="Nishiki I."/>
            <person name="Nakamura Y."/>
            <person name="Fujiwara A."/>
            <person name="Nakai T."/>
        </authorList>
    </citation>
    <scope>NUCLEOTIDE SEQUENCE [LARGE SCALE GENOMIC DNA]</scope>
    <source>
        <strain evidence="2 3">PTm5</strain>
    </source>
</reference>
<organism evidence="2 3">
    <name type="scientific">Tenacibaculum phage PTm5</name>
    <dbReference type="NCBI Taxonomy" id="2547426"/>
    <lineage>
        <taxon>Viruses</taxon>
        <taxon>Duplodnaviria</taxon>
        <taxon>Heunggongvirae</taxon>
        <taxon>Uroviricota</taxon>
        <taxon>Caudoviricetes</taxon>
        <taxon>Shirahamavirus</taxon>
        <taxon>Shirahamavirus PTm1</taxon>
    </lineage>
</organism>
<keyword evidence="1" id="KW-0175">Coiled coil</keyword>